<dbReference type="AlphaFoldDB" id="A0A699ZGY0"/>
<feature type="compositionally biased region" description="Polar residues" evidence="1">
    <location>
        <begin position="173"/>
        <end position="189"/>
    </location>
</feature>
<dbReference type="EMBL" id="BLLF01001635">
    <property type="protein sequence ID" value="GFH20440.1"/>
    <property type="molecule type" value="Genomic_DNA"/>
</dbReference>
<organism evidence="2 3">
    <name type="scientific">Haematococcus lacustris</name>
    <name type="common">Green alga</name>
    <name type="synonym">Haematococcus pluvialis</name>
    <dbReference type="NCBI Taxonomy" id="44745"/>
    <lineage>
        <taxon>Eukaryota</taxon>
        <taxon>Viridiplantae</taxon>
        <taxon>Chlorophyta</taxon>
        <taxon>core chlorophytes</taxon>
        <taxon>Chlorophyceae</taxon>
        <taxon>CS clade</taxon>
        <taxon>Chlamydomonadales</taxon>
        <taxon>Haematococcaceae</taxon>
        <taxon>Haematococcus</taxon>
    </lineage>
</organism>
<protein>
    <submittedName>
        <fullName evidence="2">Uncharacterized protein</fullName>
    </submittedName>
</protein>
<feature type="compositionally biased region" description="Polar residues" evidence="1">
    <location>
        <begin position="390"/>
        <end position="402"/>
    </location>
</feature>
<accession>A0A699ZGY0</accession>
<reference evidence="2 3" key="1">
    <citation type="submission" date="2020-02" db="EMBL/GenBank/DDBJ databases">
        <title>Draft genome sequence of Haematococcus lacustris strain NIES-144.</title>
        <authorList>
            <person name="Morimoto D."/>
            <person name="Nakagawa S."/>
            <person name="Yoshida T."/>
            <person name="Sawayama S."/>
        </authorList>
    </citation>
    <scope>NUCLEOTIDE SEQUENCE [LARGE SCALE GENOMIC DNA]</scope>
    <source>
        <strain evidence="2 3">NIES-144</strain>
    </source>
</reference>
<feature type="region of interest" description="Disordered" evidence="1">
    <location>
        <begin position="364"/>
        <end position="402"/>
    </location>
</feature>
<name>A0A699ZGY0_HAELA</name>
<comment type="caution">
    <text evidence="2">The sequence shown here is derived from an EMBL/GenBank/DDBJ whole genome shotgun (WGS) entry which is preliminary data.</text>
</comment>
<evidence type="ECO:0000256" key="1">
    <source>
        <dbReference type="SAM" id="MobiDB-lite"/>
    </source>
</evidence>
<dbReference type="Proteomes" id="UP000485058">
    <property type="component" value="Unassembled WGS sequence"/>
</dbReference>
<evidence type="ECO:0000313" key="3">
    <source>
        <dbReference type="Proteomes" id="UP000485058"/>
    </source>
</evidence>
<proteinExistence type="predicted"/>
<gene>
    <name evidence="2" type="ORF">HaLaN_17564</name>
</gene>
<sequence length="434" mass="45630">MALKIFAGQPGTRPVSTGRWVVLKPPCPLLLHTWQGCFLAAASAGMPCLTTLAMQAQISHHRRIIHIGYFPHEELAAKLAHCCTRLACPMTAHVDKGCGAACEMQVRDLMAIKLRGMHTPLNFVSETYKDMYELLARVDQIKTLLAESGRQQGSIIREAALATPDPDVRPDLSNASSPTATTLPRQSRQPLAPSSAAGRAKAKCSIEALGWTCDAAGAEAAASLPPGKRPKCSAMAVIDSGSLGNNVQGTSTGRCPSAAAACADTTASKTRHALGLTLLAASQLVGASVVGLAVGWAEADALWEQAEQVHEEGGGGDVRPCCPAATTTQLRKIPTPRRTNSNAQYADSSKWGARRVGADVAGHAQSGQYTRATEQEEAGEGQLAMEPASWSPSTQATRQPAASSYRQRLQLLLCQQRCAAPSECTASAAASWDG</sequence>
<keyword evidence="3" id="KW-1185">Reference proteome</keyword>
<feature type="region of interest" description="Disordered" evidence="1">
    <location>
        <begin position="160"/>
        <end position="196"/>
    </location>
</feature>
<evidence type="ECO:0000313" key="2">
    <source>
        <dbReference type="EMBL" id="GFH20440.1"/>
    </source>
</evidence>